<gene>
    <name evidence="2" type="ORF">M404DRAFT_162584</name>
</gene>
<keyword evidence="3" id="KW-1185">Reference proteome</keyword>
<dbReference type="Proteomes" id="UP000054217">
    <property type="component" value="Unassembled WGS sequence"/>
</dbReference>
<evidence type="ECO:0000313" key="3">
    <source>
        <dbReference type="Proteomes" id="UP000054217"/>
    </source>
</evidence>
<reference evidence="3" key="2">
    <citation type="submission" date="2015-01" db="EMBL/GenBank/DDBJ databases">
        <title>Evolutionary Origins and Diversification of the Mycorrhizal Mutualists.</title>
        <authorList>
            <consortium name="DOE Joint Genome Institute"/>
            <consortium name="Mycorrhizal Genomics Consortium"/>
            <person name="Kohler A."/>
            <person name="Kuo A."/>
            <person name="Nagy L.G."/>
            <person name="Floudas D."/>
            <person name="Copeland A."/>
            <person name="Barry K.W."/>
            <person name="Cichocki N."/>
            <person name="Veneault-Fourrey C."/>
            <person name="LaButti K."/>
            <person name="Lindquist E.A."/>
            <person name="Lipzen A."/>
            <person name="Lundell T."/>
            <person name="Morin E."/>
            <person name="Murat C."/>
            <person name="Riley R."/>
            <person name="Ohm R."/>
            <person name="Sun H."/>
            <person name="Tunlid A."/>
            <person name="Henrissat B."/>
            <person name="Grigoriev I.V."/>
            <person name="Hibbett D.S."/>
            <person name="Martin F."/>
        </authorList>
    </citation>
    <scope>NUCLEOTIDE SEQUENCE [LARGE SCALE GENOMIC DNA]</scope>
    <source>
        <strain evidence="3">Marx 270</strain>
    </source>
</reference>
<feature type="compositionally biased region" description="Polar residues" evidence="1">
    <location>
        <begin position="8"/>
        <end position="22"/>
    </location>
</feature>
<proteinExistence type="predicted"/>
<feature type="region of interest" description="Disordered" evidence="1">
    <location>
        <begin position="1"/>
        <end position="25"/>
    </location>
</feature>
<protein>
    <submittedName>
        <fullName evidence="2">Uncharacterized protein</fullName>
    </submittedName>
</protein>
<evidence type="ECO:0000313" key="2">
    <source>
        <dbReference type="EMBL" id="KIN96651.1"/>
    </source>
</evidence>
<dbReference type="HOGENOM" id="CLU_031133_1_0_1"/>
<dbReference type="STRING" id="870435.A0A0C3JG95"/>
<accession>A0A0C3JG95</accession>
<evidence type="ECO:0000256" key="1">
    <source>
        <dbReference type="SAM" id="MobiDB-lite"/>
    </source>
</evidence>
<dbReference type="OrthoDB" id="2800503at2759"/>
<reference evidence="2 3" key="1">
    <citation type="submission" date="2014-04" db="EMBL/GenBank/DDBJ databases">
        <authorList>
            <consortium name="DOE Joint Genome Institute"/>
            <person name="Kuo A."/>
            <person name="Kohler A."/>
            <person name="Costa M.D."/>
            <person name="Nagy L.G."/>
            <person name="Floudas D."/>
            <person name="Copeland A."/>
            <person name="Barry K.W."/>
            <person name="Cichocki N."/>
            <person name="Veneault-Fourrey C."/>
            <person name="LaButti K."/>
            <person name="Lindquist E.A."/>
            <person name="Lipzen A."/>
            <person name="Lundell T."/>
            <person name="Morin E."/>
            <person name="Murat C."/>
            <person name="Sun H."/>
            <person name="Tunlid A."/>
            <person name="Henrissat B."/>
            <person name="Grigoriev I.V."/>
            <person name="Hibbett D.S."/>
            <person name="Martin F."/>
            <person name="Nordberg H.P."/>
            <person name="Cantor M.N."/>
            <person name="Hua S.X."/>
        </authorList>
    </citation>
    <scope>NUCLEOTIDE SEQUENCE [LARGE SCALE GENOMIC DNA]</scope>
    <source>
        <strain evidence="2 3">Marx 270</strain>
    </source>
</reference>
<organism evidence="2 3">
    <name type="scientific">Pisolithus tinctorius Marx 270</name>
    <dbReference type="NCBI Taxonomy" id="870435"/>
    <lineage>
        <taxon>Eukaryota</taxon>
        <taxon>Fungi</taxon>
        <taxon>Dikarya</taxon>
        <taxon>Basidiomycota</taxon>
        <taxon>Agaricomycotina</taxon>
        <taxon>Agaricomycetes</taxon>
        <taxon>Agaricomycetidae</taxon>
        <taxon>Boletales</taxon>
        <taxon>Sclerodermatineae</taxon>
        <taxon>Pisolithaceae</taxon>
        <taxon>Pisolithus</taxon>
    </lineage>
</organism>
<feature type="non-terminal residue" evidence="2">
    <location>
        <position position="325"/>
    </location>
</feature>
<name>A0A0C3JG95_PISTI</name>
<feature type="region of interest" description="Disordered" evidence="1">
    <location>
        <begin position="144"/>
        <end position="166"/>
    </location>
</feature>
<dbReference type="InParanoid" id="A0A0C3JG95"/>
<sequence>MPGPQPAPRTSNLGKTTRSSGLSLEEIVNDPDAEIKDSETAKLFLDQLYTIQGEPATPEHISHALFYISQTKGVNNTLRSAIRAAAYLVRDLAALEIAESITKAVSERLETSVIAAISPQVAKILSASENLAKINEDAVTLSATQNQAQPHTPYRDALTSTPSNPNQIPLGKRLSPEYAKAHAAIKERQVLVDPGSNHHLLNSNTPRETVIDHIKQALEAVDRIDGPDMQLKSIAQLRNNGILLELNSQEAAAWIKEPLNRATFLAKLGGEAVVKDRHYNIVIPFFPIAMDTEKPETLRDMENANNIPQGSIAQIKWIKDPAKRA</sequence>
<dbReference type="EMBL" id="KN832043">
    <property type="protein sequence ID" value="KIN96651.1"/>
    <property type="molecule type" value="Genomic_DNA"/>
</dbReference>
<dbReference type="AlphaFoldDB" id="A0A0C3JG95"/>